<dbReference type="InterPro" id="IPR011050">
    <property type="entry name" value="Pectin_lyase_fold/virulence"/>
</dbReference>
<gene>
    <name evidence="3" type="ORF">BC643_0611</name>
</gene>
<organism evidence="3 4">
    <name type="scientific">Mangrovibacterium diazotrophicum</name>
    <dbReference type="NCBI Taxonomy" id="1261403"/>
    <lineage>
        <taxon>Bacteria</taxon>
        <taxon>Pseudomonadati</taxon>
        <taxon>Bacteroidota</taxon>
        <taxon>Bacteroidia</taxon>
        <taxon>Marinilabiliales</taxon>
        <taxon>Prolixibacteraceae</taxon>
        <taxon>Mangrovibacterium</taxon>
    </lineage>
</organism>
<reference evidence="3 4" key="1">
    <citation type="submission" date="2018-09" db="EMBL/GenBank/DDBJ databases">
        <title>Genomic Encyclopedia of Archaeal and Bacterial Type Strains, Phase II (KMG-II): from individual species to whole genera.</title>
        <authorList>
            <person name="Goeker M."/>
        </authorList>
    </citation>
    <scope>NUCLEOTIDE SEQUENCE [LARGE SCALE GENOMIC DNA]</scope>
    <source>
        <strain evidence="3 4">DSM 27148</strain>
    </source>
</reference>
<keyword evidence="4" id="KW-1185">Reference proteome</keyword>
<dbReference type="Gene3D" id="2.160.20.10">
    <property type="entry name" value="Single-stranded right-handed beta-helix, Pectin lyase-like"/>
    <property type="match status" value="1"/>
</dbReference>
<dbReference type="InterPro" id="IPR012334">
    <property type="entry name" value="Pectin_lyas_fold"/>
</dbReference>
<dbReference type="Pfam" id="PF19815">
    <property type="entry name" value="DUF6298"/>
    <property type="match status" value="1"/>
</dbReference>
<keyword evidence="1" id="KW-0732">Signal</keyword>
<evidence type="ECO:0000259" key="2">
    <source>
        <dbReference type="Pfam" id="PF19815"/>
    </source>
</evidence>
<sequence>MKKVFKRFGNTAIKASKCAFLLLLSLGVFSSVNAQKKQKPTPPLQQSQNGNLVYTPDSLGNRIPDFSYAGYKASSDVIPFVPVKVVVEPVDGDMTATLQNALDYVSTLPVDQAGFRGAILLKAGHYQLDGRLTINQSGVVLRGSGFGENGTVLIAAGKSRETLIRVEGKPVELNEAQANITQAYVHVGAFQFQVENAAQFQPGDQIAITRPSTQEWIDQLDMNEFGGETAWLGWKAGERDLRWDRTVVAVKADSLVLDAPLTTALDKAIGGAYVQKYQEDGRIQNIGIENLNIRSEFNSENKKDEEHCWNGISFENTTNAWVRQIQFKHLAGSAVAVYETASKVTVEDCLSFEPVSEIGALRRYTFFTSGQQCLFLRLYAEFGYHDFGTGVCTAGPNAFVQCESHLPASFSGAIDSWASGVLFDIVNVDGNALSFRNREMNDYGSGWTAANSMFWQCSAARIECYSPPGANNWAYGAWAQFAGNGYWNNANEHINPRSLFYAQLAERIGADNTPKAPVIDYTTDATSSPTVEVAAELTEYAENPAITLIEFIEQKVKENPISLEAGDAKLFSQIKFKKETEQVEEAAPSMELVNGWLVRGSAVLTGQRHAVPWWSGSMRPRKLKQAQPAVTRYVPGRQGLGYTDRLTDVIQWMKDENKIGLEQHYALWYDRRRDDHERIRRMDGEAWAPYYELPFARTGKELAWDGLSKYDLTKYNPWYWGRLKQFADLADQNGLVLIHQDYFQHNIIEAGAHWVDSPWRTVNNLNNTGFPEPVPFAGDKRVFMDKHFYDVTNPVRRELHRQYIRQCMENFKDNNGVIQLTSAEFTGPLHFMQFWLDVIAGWEQETGRDVMVGLSATKDVQDSILADPVRSKIVDLIDIRYWSSRDDGTQFAPLGGQHLAPRQHMRLEKIGKRSFDQVYNDVLTYKKAFPAKAVMYSFDQSDKLAWAIFMAGGSLAGIPPVKVDGFLNAASAMQAEATTKEGVYKLGAANGSGIFYLDNRSPEYAAEVAAGSYQLIEIDPATGEQIGKAVRVKGGKQIQLQTGGKSEAVFWLRK</sequence>
<name>A0A419W4A1_9BACT</name>
<proteinExistence type="predicted"/>
<evidence type="ECO:0000313" key="3">
    <source>
        <dbReference type="EMBL" id="RKD90275.1"/>
    </source>
</evidence>
<dbReference type="RefSeq" id="WP_211337965.1">
    <property type="nucleotide sequence ID" value="NZ_RAPN01000001.1"/>
</dbReference>
<dbReference type="InterPro" id="IPR046265">
    <property type="entry name" value="DUF6298"/>
</dbReference>
<evidence type="ECO:0000313" key="4">
    <source>
        <dbReference type="Proteomes" id="UP000283387"/>
    </source>
</evidence>
<feature type="chain" id="PRO_5019393680" description="DUF6298 domain-containing protein" evidence="1">
    <location>
        <begin position="35"/>
        <end position="1054"/>
    </location>
</feature>
<dbReference type="Proteomes" id="UP000283387">
    <property type="component" value="Unassembled WGS sequence"/>
</dbReference>
<dbReference type="EMBL" id="RAPN01000001">
    <property type="protein sequence ID" value="RKD90275.1"/>
    <property type="molecule type" value="Genomic_DNA"/>
</dbReference>
<comment type="caution">
    <text evidence="3">The sequence shown here is derived from an EMBL/GenBank/DDBJ whole genome shotgun (WGS) entry which is preliminary data.</text>
</comment>
<dbReference type="SUPFAM" id="SSF51126">
    <property type="entry name" value="Pectin lyase-like"/>
    <property type="match status" value="1"/>
</dbReference>
<dbReference type="AlphaFoldDB" id="A0A419W4A1"/>
<accession>A0A419W4A1</accession>
<protein>
    <recommendedName>
        <fullName evidence="2">DUF6298 domain-containing protein</fullName>
    </recommendedName>
</protein>
<evidence type="ECO:0000256" key="1">
    <source>
        <dbReference type="SAM" id="SignalP"/>
    </source>
</evidence>
<feature type="signal peptide" evidence="1">
    <location>
        <begin position="1"/>
        <end position="34"/>
    </location>
</feature>
<feature type="domain" description="DUF6298" evidence="2">
    <location>
        <begin position="485"/>
        <end position="973"/>
    </location>
</feature>